<dbReference type="STRING" id="888268.A0A1E5VEU3"/>
<proteinExistence type="predicted"/>
<dbReference type="EMBL" id="LWDX02041943">
    <property type="protein sequence ID" value="OEL23666.1"/>
    <property type="molecule type" value="Genomic_DNA"/>
</dbReference>
<sequence>MMYQMYVFGDSFADTGNLPKSELSLASRQWYKPYGTPSPSVDASQTTFVQSDSIGTWLELREGPQTFRFRKNYISGFGMNFAVAGSGVLEVPQKVPTLTKQVDQFKELIKNGTIPKWRLRSPRGKGFRRLQDLGVERILVNNMHPLGRTPLRTRASNYKCCDDSANVVASTHNQLLAEKMGNYRGNVMLLDLNTAFSMMISSSPAPVHAVKNDNDRVKLFKNKLRPSCESFDPKGYCGQEDENGRPRYSITDLGEDRFANFYWDDVHPTDGGWSMALMLLKDDIKDFLDLLST</sequence>
<dbReference type="GO" id="GO:0006629">
    <property type="term" value="P:lipid metabolic process"/>
    <property type="evidence" value="ECO:0007669"/>
    <property type="project" value="UniProtKB-KW"/>
</dbReference>
<protein>
    <recommendedName>
        <fullName evidence="5">GDSL esterase/lipase</fullName>
    </recommendedName>
</protein>
<name>A0A1E5VEU3_9POAL</name>
<keyword evidence="1" id="KW-0378">Hydrolase</keyword>
<evidence type="ECO:0000313" key="3">
    <source>
        <dbReference type="EMBL" id="OEL23666.1"/>
    </source>
</evidence>
<evidence type="ECO:0008006" key="5">
    <source>
        <dbReference type="Google" id="ProtNLM"/>
    </source>
</evidence>
<organism evidence="3 4">
    <name type="scientific">Dichanthelium oligosanthes</name>
    <dbReference type="NCBI Taxonomy" id="888268"/>
    <lineage>
        <taxon>Eukaryota</taxon>
        <taxon>Viridiplantae</taxon>
        <taxon>Streptophyta</taxon>
        <taxon>Embryophyta</taxon>
        <taxon>Tracheophyta</taxon>
        <taxon>Spermatophyta</taxon>
        <taxon>Magnoliopsida</taxon>
        <taxon>Liliopsida</taxon>
        <taxon>Poales</taxon>
        <taxon>Poaceae</taxon>
        <taxon>PACMAD clade</taxon>
        <taxon>Panicoideae</taxon>
        <taxon>Panicodae</taxon>
        <taxon>Paniceae</taxon>
        <taxon>Dichantheliinae</taxon>
        <taxon>Dichanthelium</taxon>
    </lineage>
</organism>
<dbReference type="GO" id="GO:0016787">
    <property type="term" value="F:hydrolase activity"/>
    <property type="evidence" value="ECO:0007669"/>
    <property type="project" value="UniProtKB-KW"/>
</dbReference>
<reference evidence="3 4" key="1">
    <citation type="submission" date="2016-09" db="EMBL/GenBank/DDBJ databases">
        <title>The draft genome of Dichanthelium oligosanthes: A C3 panicoid grass species.</title>
        <authorList>
            <person name="Studer A.J."/>
            <person name="Schnable J.C."/>
            <person name="Brutnell T.P."/>
        </authorList>
    </citation>
    <scope>NUCLEOTIDE SEQUENCE [LARGE SCALE GENOMIC DNA]</scope>
    <source>
        <strain evidence="4">cv. Kellogg 1175</strain>
        <tissue evidence="3">Leaf</tissue>
    </source>
</reference>
<dbReference type="OrthoDB" id="583516at2759"/>
<dbReference type="InterPro" id="IPR036514">
    <property type="entry name" value="SGNH_hydro_sf"/>
</dbReference>
<evidence type="ECO:0000256" key="2">
    <source>
        <dbReference type="ARBA" id="ARBA00023098"/>
    </source>
</evidence>
<keyword evidence="2" id="KW-0443">Lipid metabolism</keyword>
<accession>A0A1E5VEU3</accession>
<dbReference type="Proteomes" id="UP000095767">
    <property type="component" value="Unassembled WGS sequence"/>
</dbReference>
<evidence type="ECO:0000313" key="4">
    <source>
        <dbReference type="Proteomes" id="UP000095767"/>
    </source>
</evidence>
<dbReference type="Gene3D" id="3.40.50.1110">
    <property type="entry name" value="SGNH hydrolase"/>
    <property type="match status" value="2"/>
</dbReference>
<dbReference type="PANTHER" id="PTHR46020">
    <property type="entry name" value="OSJNBB0059K02.9 PROTEIN"/>
    <property type="match status" value="1"/>
</dbReference>
<dbReference type="PANTHER" id="PTHR46020:SF4">
    <property type="entry name" value="OS04G0650200 PROTEIN"/>
    <property type="match status" value="1"/>
</dbReference>
<dbReference type="AlphaFoldDB" id="A0A1E5VEU3"/>
<gene>
    <name evidence="3" type="ORF">BAE44_0015315</name>
</gene>
<evidence type="ECO:0000256" key="1">
    <source>
        <dbReference type="ARBA" id="ARBA00022801"/>
    </source>
</evidence>
<keyword evidence="4" id="KW-1185">Reference proteome</keyword>
<comment type="caution">
    <text evidence="3">The sequence shown here is derived from an EMBL/GenBank/DDBJ whole genome shotgun (WGS) entry which is preliminary data.</text>
</comment>